<dbReference type="PANTHER" id="PTHR43706">
    <property type="entry name" value="NADH DEHYDROGENASE"/>
    <property type="match status" value="1"/>
</dbReference>
<keyword evidence="5" id="KW-0106">Calcium</keyword>
<accession>A0A168RET5</accession>
<comment type="subcellular location">
    <subcellularLocation>
        <location evidence="1">Mitochondrion inner membrane</location>
        <topology evidence="1">Peripheral membrane protein</topology>
        <orientation evidence="1">Intermembrane side</orientation>
    </subcellularLocation>
</comment>
<dbReference type="PANTHER" id="PTHR43706:SF50">
    <property type="entry name" value="NADH DEHYDROGENASE (UBIQUINONE)-RELATED"/>
    <property type="match status" value="1"/>
</dbReference>
<protein>
    <recommendedName>
        <fullName evidence="10">EF-hand domain-containing protein</fullName>
    </recommendedName>
</protein>
<evidence type="ECO:0000256" key="7">
    <source>
        <dbReference type="ARBA" id="ARBA00023002"/>
    </source>
</evidence>
<dbReference type="Pfam" id="PF22366">
    <property type="entry name" value="NDH2_C"/>
    <property type="match status" value="1"/>
</dbReference>
<dbReference type="STRING" id="4829.A0A168RET5"/>
<dbReference type="InterPro" id="IPR036188">
    <property type="entry name" value="FAD/NAD-bd_sf"/>
</dbReference>
<evidence type="ECO:0000256" key="5">
    <source>
        <dbReference type="ARBA" id="ARBA00022837"/>
    </source>
</evidence>
<feature type="compositionally biased region" description="Low complexity" evidence="9">
    <location>
        <begin position="21"/>
        <end position="30"/>
    </location>
</feature>
<proteinExistence type="inferred from homology"/>
<dbReference type="InParanoid" id="A0A168RET5"/>
<feature type="compositionally biased region" description="Polar residues" evidence="9">
    <location>
        <begin position="1"/>
        <end position="11"/>
    </location>
</feature>
<dbReference type="CDD" id="cd00051">
    <property type="entry name" value="EFh"/>
    <property type="match status" value="1"/>
</dbReference>
<feature type="domain" description="EF-hand" evidence="10">
    <location>
        <begin position="446"/>
        <end position="481"/>
    </location>
</feature>
<dbReference type="InterPro" id="IPR011992">
    <property type="entry name" value="EF-hand-dom_pair"/>
</dbReference>
<dbReference type="GO" id="GO:0003954">
    <property type="term" value="F:NADH dehydrogenase activity"/>
    <property type="evidence" value="ECO:0007669"/>
    <property type="project" value="InterPro"/>
</dbReference>
<keyword evidence="7" id="KW-0560">Oxidoreductase</keyword>
<organism evidence="11">
    <name type="scientific">Absidia glauca</name>
    <name type="common">Pin mould</name>
    <dbReference type="NCBI Taxonomy" id="4829"/>
    <lineage>
        <taxon>Eukaryota</taxon>
        <taxon>Fungi</taxon>
        <taxon>Fungi incertae sedis</taxon>
        <taxon>Mucoromycota</taxon>
        <taxon>Mucoromycotina</taxon>
        <taxon>Mucoromycetes</taxon>
        <taxon>Mucorales</taxon>
        <taxon>Cunninghamellaceae</taxon>
        <taxon>Absidia</taxon>
    </lineage>
</organism>
<dbReference type="PRINTS" id="PR00368">
    <property type="entry name" value="FADPNR"/>
</dbReference>
<name>A0A168RET5_ABSGL</name>
<evidence type="ECO:0000313" key="12">
    <source>
        <dbReference type="Proteomes" id="UP000078561"/>
    </source>
</evidence>
<keyword evidence="6" id="KW-0809">Transit peptide</keyword>
<dbReference type="Pfam" id="PF07992">
    <property type="entry name" value="Pyr_redox_2"/>
    <property type="match status" value="1"/>
</dbReference>
<dbReference type="InterPro" id="IPR002048">
    <property type="entry name" value="EF_hand_dom"/>
</dbReference>
<dbReference type="SUPFAM" id="SSF47473">
    <property type="entry name" value="EF-hand"/>
    <property type="match status" value="1"/>
</dbReference>
<dbReference type="OrthoDB" id="3244603at2759"/>
<dbReference type="SMART" id="SM00054">
    <property type="entry name" value="EFh"/>
    <property type="match status" value="2"/>
</dbReference>
<evidence type="ECO:0000256" key="1">
    <source>
        <dbReference type="ARBA" id="ARBA00004137"/>
    </source>
</evidence>
<keyword evidence="4" id="KW-0274">FAD</keyword>
<dbReference type="AlphaFoldDB" id="A0A168RET5"/>
<comment type="similarity">
    <text evidence="2">Belongs to the NADH dehydrogenase family.</text>
</comment>
<evidence type="ECO:0000256" key="6">
    <source>
        <dbReference type="ARBA" id="ARBA00022946"/>
    </source>
</evidence>
<sequence length="637" mass="70889">MGRKGTQLSPTQQQRQQKHYTTNTTSSSSSQPPPTSLKSGSKSNKVKWIRRGVIAAAIGGLGTVAYILRQEREYFDAASIHEAHEHVPPLALHPQTGGKNNLPVVAEQLDSNPLEKDKQRLVIIGSGWGAVSVIKSLEKGKYNVTVISENNYFLFTPLLPCATVGTLELRSLLEPIRKIAARVGGHFLEGRAVDVDLENKMVEVVRSTADLDRTPDDSDAKNRFYVPYDKLVVAVGATSISYGVEGLEHTVKLKTIRDAVNIRRKVMSNVELASLPMVTPEERKKLLSFVVIGGGPTGIEFAAELNDWVEEDFIKWASGQSSDGDHILNTFDSEISDYAENRFKRKNINVVTNARVIRIEKDKVIYQPKTYGGEEANEPAVKEMDAGICLWSTGIAMTSFAQRLADQLNEQQHQRVLLTDEYLAVKGVPDHSIYALGDCASIQSPKLVNGIKEIFSKADKNHDGMLTFDEFSNVVKHVLRRFPLTKQHIGRMVDMFETYDKDRNGLLDMDEMYTLLHDVDKKMTNLPATAQVASQQGSYLGSTLNTLAKYADDPMKASEKIQPFDYHHFGALAYLGNTAVGEFNTGTPGGYKMLGQAWALYLWRGVYWSEQVSLRTRLNLSIDWSKTALFGRDISNV</sequence>
<feature type="region of interest" description="Disordered" evidence="9">
    <location>
        <begin position="1"/>
        <end position="43"/>
    </location>
</feature>
<dbReference type="GO" id="GO:0005743">
    <property type="term" value="C:mitochondrial inner membrane"/>
    <property type="evidence" value="ECO:0007669"/>
    <property type="project" value="UniProtKB-SubCell"/>
</dbReference>
<dbReference type="GO" id="GO:0005509">
    <property type="term" value="F:calcium ion binding"/>
    <property type="evidence" value="ECO:0007669"/>
    <property type="project" value="InterPro"/>
</dbReference>
<reference evidence="11" key="1">
    <citation type="submission" date="2016-04" db="EMBL/GenBank/DDBJ databases">
        <authorList>
            <person name="Evans L.H."/>
            <person name="Alamgir A."/>
            <person name="Owens N."/>
            <person name="Weber N.D."/>
            <person name="Virtaneva K."/>
            <person name="Barbian K."/>
            <person name="Babar A."/>
            <person name="Rosenke K."/>
        </authorList>
    </citation>
    <scope>NUCLEOTIDE SEQUENCE [LARGE SCALE GENOMIC DNA]</scope>
    <source>
        <strain evidence="11">CBS 101.48</strain>
    </source>
</reference>
<dbReference type="Proteomes" id="UP000078561">
    <property type="component" value="Unassembled WGS sequence"/>
</dbReference>
<evidence type="ECO:0000313" key="11">
    <source>
        <dbReference type="EMBL" id="SAM06695.1"/>
    </source>
</evidence>
<dbReference type="EMBL" id="LT554635">
    <property type="protein sequence ID" value="SAM06695.1"/>
    <property type="molecule type" value="Genomic_DNA"/>
</dbReference>
<dbReference type="PROSITE" id="PS00018">
    <property type="entry name" value="EF_HAND_1"/>
    <property type="match status" value="2"/>
</dbReference>
<feature type="domain" description="EF-hand" evidence="10">
    <location>
        <begin position="487"/>
        <end position="522"/>
    </location>
</feature>
<evidence type="ECO:0000256" key="9">
    <source>
        <dbReference type="SAM" id="MobiDB-lite"/>
    </source>
</evidence>
<dbReference type="InterPro" id="IPR054585">
    <property type="entry name" value="NDH2-like_C"/>
</dbReference>
<dbReference type="Pfam" id="PF13499">
    <property type="entry name" value="EF-hand_7"/>
    <property type="match status" value="1"/>
</dbReference>
<keyword evidence="12" id="KW-1185">Reference proteome</keyword>
<dbReference type="InterPro" id="IPR023753">
    <property type="entry name" value="FAD/NAD-binding_dom"/>
</dbReference>
<keyword evidence="3" id="KW-0285">Flavoprotein</keyword>
<dbReference type="PROSITE" id="PS50222">
    <property type="entry name" value="EF_HAND_2"/>
    <property type="match status" value="2"/>
</dbReference>
<gene>
    <name evidence="11" type="primary">ABSGL_12478.1 scaffold 12955</name>
</gene>
<dbReference type="OMA" id="EPIREIN"/>
<evidence type="ECO:0000256" key="3">
    <source>
        <dbReference type="ARBA" id="ARBA00022630"/>
    </source>
</evidence>
<dbReference type="SUPFAM" id="SSF51905">
    <property type="entry name" value="FAD/NAD(P)-binding domain"/>
    <property type="match status" value="2"/>
</dbReference>
<evidence type="ECO:0000256" key="4">
    <source>
        <dbReference type="ARBA" id="ARBA00022827"/>
    </source>
</evidence>
<dbReference type="InterPro" id="IPR045024">
    <property type="entry name" value="NDH-2"/>
</dbReference>
<dbReference type="InterPro" id="IPR018247">
    <property type="entry name" value="EF_Hand_1_Ca_BS"/>
</dbReference>
<evidence type="ECO:0000259" key="10">
    <source>
        <dbReference type="PROSITE" id="PS50222"/>
    </source>
</evidence>
<dbReference type="Gene3D" id="3.50.50.100">
    <property type="match status" value="2"/>
</dbReference>
<keyword evidence="8" id="KW-0520">NAD</keyword>
<evidence type="ECO:0000256" key="2">
    <source>
        <dbReference type="ARBA" id="ARBA00005272"/>
    </source>
</evidence>
<evidence type="ECO:0000256" key="8">
    <source>
        <dbReference type="ARBA" id="ARBA00023027"/>
    </source>
</evidence>